<evidence type="ECO:0000259" key="2">
    <source>
        <dbReference type="PROSITE" id="PS50206"/>
    </source>
</evidence>
<evidence type="ECO:0000256" key="1">
    <source>
        <dbReference type="SAM" id="MobiDB-lite"/>
    </source>
</evidence>
<dbReference type="eggNOG" id="ENOG502S45J">
    <property type="taxonomic scope" value="Eukaryota"/>
</dbReference>
<sequence>MTSRNTCTPTRKQKTRFAIKAQWPDAVYISNVIEQFPEKGIASVEEGRCLWDDGYDVLDVRDLDEIDANEKCPNPLGVDIAAQPNKGNRLKVIPLVNAKRKYDFELNEKVYVQTGLNPNFSSEVQKAYPDKNKKLMVVCSDGRTRAIKALETLDELGYLNIVGIKGGANLWNREWDAKMRRRNLPGQFKQNFSHAGDSPQLHGTGGQFQKADSQSYSDPRDPVEWICE</sequence>
<protein>
    <recommendedName>
        <fullName evidence="2">Rhodanese domain-containing protein</fullName>
    </recommendedName>
</protein>
<dbReference type="PROSITE" id="PS50206">
    <property type="entry name" value="RHODANESE_3"/>
    <property type="match status" value="1"/>
</dbReference>
<evidence type="ECO:0000313" key="4">
    <source>
        <dbReference type="Proteomes" id="UP000198341"/>
    </source>
</evidence>
<evidence type="ECO:0000313" key="3">
    <source>
        <dbReference type="EMBL" id="CCO15520.1"/>
    </source>
</evidence>
<name>K8ESX1_9CHLO</name>
<dbReference type="InterPro" id="IPR036873">
    <property type="entry name" value="Rhodanese-like_dom_sf"/>
</dbReference>
<dbReference type="EMBL" id="FO082276">
    <property type="protein sequence ID" value="CCO15520.1"/>
    <property type="molecule type" value="Genomic_DNA"/>
</dbReference>
<feature type="domain" description="Rhodanese" evidence="2">
    <location>
        <begin position="120"/>
        <end position="180"/>
    </location>
</feature>
<dbReference type="GeneID" id="19016574"/>
<dbReference type="STRING" id="41875.K8ESX1"/>
<dbReference type="RefSeq" id="XP_007514083.1">
    <property type="nucleotide sequence ID" value="XM_007514021.1"/>
</dbReference>
<reference evidence="3" key="1">
    <citation type="submission" date="2011-10" db="EMBL/GenBank/DDBJ databases">
        <authorList>
            <person name="Genoscope - CEA"/>
        </authorList>
    </citation>
    <scope>NUCLEOTIDE SEQUENCE [LARGE SCALE GENOMIC DNA]</scope>
    <source>
        <strain evidence="3">RCC 1105</strain>
    </source>
</reference>
<accession>K8ESX1</accession>
<dbReference type="Proteomes" id="UP000198341">
    <property type="component" value="Chromosome 3"/>
</dbReference>
<dbReference type="AlphaFoldDB" id="K8ESX1"/>
<feature type="region of interest" description="Disordered" evidence="1">
    <location>
        <begin position="189"/>
        <end position="221"/>
    </location>
</feature>
<dbReference type="KEGG" id="bpg:Bathy03g00360"/>
<dbReference type="Gene3D" id="3.40.250.10">
    <property type="entry name" value="Rhodanese-like domain"/>
    <property type="match status" value="1"/>
</dbReference>
<dbReference type="SUPFAM" id="SSF52821">
    <property type="entry name" value="Rhodanese/Cell cycle control phosphatase"/>
    <property type="match status" value="1"/>
</dbReference>
<dbReference type="OrthoDB" id="566238at2759"/>
<dbReference type="InterPro" id="IPR001763">
    <property type="entry name" value="Rhodanese-like_dom"/>
</dbReference>
<gene>
    <name evidence="3" type="ORF">Bathy03g00360</name>
</gene>
<proteinExistence type="predicted"/>
<dbReference type="CDD" id="cd00158">
    <property type="entry name" value="RHOD"/>
    <property type="match status" value="1"/>
</dbReference>
<organism evidence="3 4">
    <name type="scientific">Bathycoccus prasinos</name>
    <dbReference type="NCBI Taxonomy" id="41875"/>
    <lineage>
        <taxon>Eukaryota</taxon>
        <taxon>Viridiplantae</taxon>
        <taxon>Chlorophyta</taxon>
        <taxon>Mamiellophyceae</taxon>
        <taxon>Mamiellales</taxon>
        <taxon>Bathycoccaceae</taxon>
        <taxon>Bathycoccus</taxon>
    </lineage>
</organism>
<keyword evidence="4" id="KW-1185">Reference proteome</keyword>